<feature type="transmembrane region" description="Helical" evidence="1">
    <location>
        <begin position="141"/>
        <end position="161"/>
    </location>
</feature>
<gene>
    <name evidence="3" type="ORF">G0P99_14040</name>
</gene>
<keyword evidence="1" id="KW-1133">Transmembrane helix</keyword>
<accession>A0A6B2NUH5</accession>
<sequence length="296" mass="32286">MSKPDAYAAHEALVAPGRSKPEIWRLFLGLALISVFVLACNTAVLAAVSRFASPEWTESFLAGTTPSGLLLLLSSFLFVTLGVALAARFVNKRRFWGILGQPHLAASQFWRVFRTLVGLGVVLLILPPYDMGEPLEDNLSLGLWLPLLPLSLVAIGLQTSAEEILFRGYVQQAIAARFRSRIVWMVLPSLLFALGHYLPAEAGENALLIALWSFVFGMFTADITARSGTLGPAIAMHLFNNMVALLIVALPGSLSGLSLYLLPYDMADTESLRAWLAVDFAVMFVAWLAARVALRR</sequence>
<feature type="transmembrane region" description="Helical" evidence="1">
    <location>
        <begin position="68"/>
        <end position="90"/>
    </location>
</feature>
<comment type="caution">
    <text evidence="3">The sequence shown here is derived from an EMBL/GenBank/DDBJ whole genome shotgun (WGS) entry which is preliminary data.</text>
</comment>
<evidence type="ECO:0000259" key="2">
    <source>
        <dbReference type="Pfam" id="PF02517"/>
    </source>
</evidence>
<dbReference type="PANTHER" id="PTHR36435">
    <property type="entry name" value="SLR1288 PROTEIN"/>
    <property type="match status" value="1"/>
</dbReference>
<dbReference type="RefSeq" id="WP_164130839.1">
    <property type="nucleotide sequence ID" value="NZ_JAAGOX010000022.1"/>
</dbReference>
<feature type="transmembrane region" description="Helical" evidence="1">
    <location>
        <begin position="26"/>
        <end position="48"/>
    </location>
</feature>
<keyword evidence="3" id="KW-0378">Hydrolase</keyword>
<keyword evidence="1" id="KW-0812">Transmembrane</keyword>
<dbReference type="PANTHER" id="PTHR36435:SF1">
    <property type="entry name" value="CAAX AMINO TERMINAL PROTEASE FAMILY PROTEIN"/>
    <property type="match status" value="1"/>
</dbReference>
<dbReference type="EMBL" id="JAAGOX010000022">
    <property type="protein sequence ID" value="NDW46084.1"/>
    <property type="molecule type" value="Genomic_DNA"/>
</dbReference>
<feature type="transmembrane region" description="Helical" evidence="1">
    <location>
        <begin position="237"/>
        <end position="262"/>
    </location>
</feature>
<dbReference type="Pfam" id="PF02517">
    <property type="entry name" value="Rce1-like"/>
    <property type="match status" value="1"/>
</dbReference>
<evidence type="ECO:0000256" key="1">
    <source>
        <dbReference type="SAM" id="Phobius"/>
    </source>
</evidence>
<feature type="transmembrane region" description="Helical" evidence="1">
    <location>
        <begin position="182"/>
        <end position="200"/>
    </location>
</feature>
<dbReference type="InterPro" id="IPR052710">
    <property type="entry name" value="CAAX_protease"/>
</dbReference>
<proteinExistence type="predicted"/>
<dbReference type="InterPro" id="IPR003675">
    <property type="entry name" value="Rce1/LyrA-like_dom"/>
</dbReference>
<dbReference type="AlphaFoldDB" id="A0A6B2NUH5"/>
<dbReference type="GO" id="GO:0006508">
    <property type="term" value="P:proteolysis"/>
    <property type="evidence" value="ECO:0007669"/>
    <property type="project" value="UniProtKB-KW"/>
</dbReference>
<feature type="transmembrane region" description="Helical" evidence="1">
    <location>
        <begin position="206"/>
        <end position="225"/>
    </location>
</feature>
<dbReference type="GO" id="GO:0008237">
    <property type="term" value="F:metallopeptidase activity"/>
    <property type="evidence" value="ECO:0007669"/>
    <property type="project" value="UniProtKB-KW"/>
</dbReference>
<dbReference type="GO" id="GO:0004175">
    <property type="term" value="F:endopeptidase activity"/>
    <property type="evidence" value="ECO:0007669"/>
    <property type="project" value="UniProtKB-ARBA"/>
</dbReference>
<feature type="transmembrane region" description="Helical" evidence="1">
    <location>
        <begin position="111"/>
        <end position="129"/>
    </location>
</feature>
<feature type="domain" description="CAAX prenyl protease 2/Lysostaphin resistance protein A-like" evidence="2">
    <location>
        <begin position="147"/>
        <end position="243"/>
    </location>
</feature>
<feature type="transmembrane region" description="Helical" evidence="1">
    <location>
        <begin position="274"/>
        <end position="294"/>
    </location>
</feature>
<organism evidence="3">
    <name type="scientific">Ruegeria sp. PrR005</name>
    <dbReference type="NCBI Taxonomy" id="2706882"/>
    <lineage>
        <taxon>Bacteria</taxon>
        <taxon>Pseudomonadati</taxon>
        <taxon>Pseudomonadota</taxon>
        <taxon>Alphaproteobacteria</taxon>
        <taxon>Rhodobacterales</taxon>
        <taxon>Roseobacteraceae</taxon>
        <taxon>Ruegeria</taxon>
    </lineage>
</organism>
<keyword evidence="3" id="KW-0482">Metalloprotease</keyword>
<reference evidence="3" key="1">
    <citation type="submission" date="2020-02" db="EMBL/GenBank/DDBJ databases">
        <title>Delineation of the pyrene-degrading pathway in Roseobacter clade bacteria by genomic analysis.</title>
        <authorList>
            <person name="Zhou H."/>
            <person name="Wang H."/>
        </authorList>
    </citation>
    <scope>NUCLEOTIDE SEQUENCE</scope>
    <source>
        <strain evidence="3">PrR005</strain>
    </source>
</reference>
<name>A0A6B2NUH5_9RHOB</name>
<keyword evidence="1" id="KW-0472">Membrane</keyword>
<keyword evidence="3" id="KW-0645">Protease</keyword>
<dbReference type="GO" id="GO:0080120">
    <property type="term" value="P:CAAX-box protein maturation"/>
    <property type="evidence" value="ECO:0007669"/>
    <property type="project" value="UniProtKB-ARBA"/>
</dbReference>
<protein>
    <submittedName>
        <fullName evidence="3">CPBP family intramembrane metalloprotease</fullName>
    </submittedName>
</protein>
<evidence type="ECO:0000313" key="3">
    <source>
        <dbReference type="EMBL" id="NDW46084.1"/>
    </source>
</evidence>